<feature type="domain" description="F-box" evidence="2">
    <location>
        <begin position="86"/>
        <end position="136"/>
    </location>
</feature>
<dbReference type="Proteomes" id="UP000734854">
    <property type="component" value="Unassembled WGS sequence"/>
</dbReference>
<organism evidence="3 4">
    <name type="scientific">Zingiber officinale</name>
    <name type="common">Ginger</name>
    <name type="synonym">Amomum zingiber</name>
    <dbReference type="NCBI Taxonomy" id="94328"/>
    <lineage>
        <taxon>Eukaryota</taxon>
        <taxon>Viridiplantae</taxon>
        <taxon>Streptophyta</taxon>
        <taxon>Embryophyta</taxon>
        <taxon>Tracheophyta</taxon>
        <taxon>Spermatophyta</taxon>
        <taxon>Magnoliopsida</taxon>
        <taxon>Liliopsida</taxon>
        <taxon>Zingiberales</taxon>
        <taxon>Zingiberaceae</taxon>
        <taxon>Zingiber</taxon>
    </lineage>
</organism>
<dbReference type="InterPro" id="IPR036047">
    <property type="entry name" value="F-box-like_dom_sf"/>
</dbReference>
<evidence type="ECO:0000313" key="4">
    <source>
        <dbReference type="Proteomes" id="UP000734854"/>
    </source>
</evidence>
<comment type="caution">
    <text evidence="3">The sequence shown here is derived from an EMBL/GenBank/DDBJ whole genome shotgun (WGS) entry which is preliminary data.</text>
</comment>
<dbReference type="AlphaFoldDB" id="A0A8J5HGZ3"/>
<dbReference type="PROSITE" id="PS50181">
    <property type="entry name" value="FBOX"/>
    <property type="match status" value="1"/>
</dbReference>
<dbReference type="EMBL" id="JACMSC010000004">
    <property type="protein sequence ID" value="KAG6525125.1"/>
    <property type="molecule type" value="Genomic_DNA"/>
</dbReference>
<dbReference type="InterPro" id="IPR045286">
    <property type="entry name" value="FBS1-like"/>
</dbReference>
<evidence type="ECO:0000313" key="3">
    <source>
        <dbReference type="EMBL" id="KAG6525125.1"/>
    </source>
</evidence>
<dbReference type="PANTHER" id="PTHR34049:SF1">
    <property type="entry name" value="F-BOX PROTEIN SKIP27"/>
    <property type="match status" value="1"/>
</dbReference>
<protein>
    <recommendedName>
        <fullName evidence="2">F-box domain-containing protein</fullName>
    </recommendedName>
</protein>
<proteinExistence type="predicted"/>
<reference evidence="3 4" key="1">
    <citation type="submission" date="2020-08" db="EMBL/GenBank/DDBJ databases">
        <title>Plant Genome Project.</title>
        <authorList>
            <person name="Zhang R.-G."/>
        </authorList>
    </citation>
    <scope>NUCLEOTIDE SEQUENCE [LARGE SCALE GENOMIC DNA]</scope>
    <source>
        <tissue evidence="3">Rhizome</tissue>
    </source>
</reference>
<evidence type="ECO:0000259" key="2">
    <source>
        <dbReference type="PROSITE" id="PS50181"/>
    </source>
</evidence>
<dbReference type="InterPro" id="IPR001810">
    <property type="entry name" value="F-box_dom"/>
</dbReference>
<dbReference type="Pfam" id="PF00646">
    <property type="entry name" value="F-box"/>
    <property type="match status" value="1"/>
</dbReference>
<dbReference type="CDD" id="cd09917">
    <property type="entry name" value="F-box_SF"/>
    <property type="match status" value="1"/>
</dbReference>
<feature type="region of interest" description="Disordered" evidence="1">
    <location>
        <begin position="144"/>
        <end position="165"/>
    </location>
</feature>
<gene>
    <name evidence="3" type="ORF">ZIOFF_015077</name>
</gene>
<evidence type="ECO:0000256" key="1">
    <source>
        <dbReference type="SAM" id="MobiDB-lite"/>
    </source>
</evidence>
<name>A0A8J5HGZ3_ZINOF</name>
<sequence length="182" mass="20365">MRGGFRATEVEQLMSKRLSSESSEWALQQKMALGNVHHQESVSTILKFVHSNNTLRRKRVALSNSVNLLNFASPVKLCGRSRLGKTNRLENLPQDVLVRILCKVEHRDLKRLLLVSKTVNAATSVAKELHFAFATPISKPVFRDETKETPNAPKQQRIAKSRLDGSKLSSIATALFTSSEDE</sequence>
<keyword evidence="4" id="KW-1185">Reference proteome</keyword>
<dbReference type="PANTHER" id="PTHR34049">
    <property type="entry name" value="F-BOX PROTEIN SKIP27"/>
    <property type="match status" value="1"/>
</dbReference>
<accession>A0A8J5HGZ3</accession>
<dbReference type="SUPFAM" id="SSF81383">
    <property type="entry name" value="F-box domain"/>
    <property type="match status" value="1"/>
</dbReference>